<dbReference type="OrthoDB" id="9762913at2"/>
<dbReference type="InterPro" id="IPR016161">
    <property type="entry name" value="Ald_DH/histidinol_DH"/>
</dbReference>
<evidence type="ECO:0000256" key="1">
    <source>
        <dbReference type="ARBA" id="ARBA00004786"/>
    </source>
</evidence>
<sequence>MINSISKIWGFENEKVLDYMPGSKERMELKRALQSLKEEVLEIPLIIGGKEVRTGNMGQCIIPHNNKKVIARYHMAGEAEVKMAIQSALEAKREWEKLHWEHRVAIFMKAAELASTSWRARINAATMLCQGKTFIQAEIDSACEMIDFLRYNARCIYEIYSEQPMSAKGTWNRMEYRPLEGFVFAVSPFNFTAIGCNLATAPAICGNVVLWKPSSDAVYSSYMVFKLLQEAGLPDGVINFIPGSGGIIGNMVLSHESLAGVHYTGSTEVFRTMWKNVANNLDKYRTFPRLVGETGGKDYIFAHNSANIDALVASMIRGAFEYQGQKCSAASRAYIPRSIWPEVKEKLVRDIKTIKVGDVEDFGNFMGAVINQKAFNTIKGYIDYAKESNEAEIIIGGNCDDSVGYFVEPTVIATTNPYFKTMVEEIFGPVITVYVYEDEDFEDIIKICDKTSPYGLTGAIFARDRYAIAKLEEELTHNAGNFYINDKPTGAVVGQQPFGGARASGTNDKAGSKYNLLRWMSPRTIKENLNCVTDYRYPSNME</sequence>
<proteinExistence type="inferred from homology"/>
<dbReference type="PROSITE" id="PS00070">
    <property type="entry name" value="ALDEHYDE_DEHYDR_CYS"/>
    <property type="match status" value="1"/>
</dbReference>
<gene>
    <name evidence="10" type="ORF">SAMN02745176_01468</name>
</gene>
<evidence type="ECO:0000259" key="9">
    <source>
        <dbReference type="Pfam" id="PF00171"/>
    </source>
</evidence>
<dbReference type="Pfam" id="PF00171">
    <property type="entry name" value="Aldedh"/>
    <property type="match status" value="1"/>
</dbReference>
<organism evidence="10 11">
    <name type="scientific">Lutispora thermophila DSM 19022</name>
    <dbReference type="NCBI Taxonomy" id="1122184"/>
    <lineage>
        <taxon>Bacteria</taxon>
        <taxon>Bacillati</taxon>
        <taxon>Bacillota</taxon>
        <taxon>Clostridia</taxon>
        <taxon>Lutisporales</taxon>
        <taxon>Lutisporaceae</taxon>
        <taxon>Lutispora</taxon>
    </lineage>
</organism>
<evidence type="ECO:0000313" key="11">
    <source>
        <dbReference type="Proteomes" id="UP000184442"/>
    </source>
</evidence>
<dbReference type="EC" id="1.2.1.88" evidence="3"/>
<dbReference type="GO" id="GO:0010133">
    <property type="term" value="P:L-proline catabolic process to L-glutamate"/>
    <property type="evidence" value="ECO:0007669"/>
    <property type="project" value="UniProtKB-UniPathway"/>
</dbReference>
<accession>A0A1M6E7L9</accession>
<feature type="domain" description="Aldehyde dehydrogenase" evidence="9">
    <location>
        <begin position="59"/>
        <end position="524"/>
    </location>
</feature>
<keyword evidence="5" id="KW-0520">NAD</keyword>
<reference evidence="10 11" key="1">
    <citation type="submission" date="2016-11" db="EMBL/GenBank/DDBJ databases">
        <authorList>
            <person name="Jaros S."/>
            <person name="Januszkiewicz K."/>
            <person name="Wedrychowicz H."/>
        </authorList>
    </citation>
    <scope>NUCLEOTIDE SEQUENCE [LARGE SCALE GENOMIC DNA]</scope>
    <source>
        <strain evidence="10 11">DSM 19022</strain>
    </source>
</reference>
<keyword evidence="6" id="KW-0642">Proline metabolism</keyword>
<dbReference type="UniPathway" id="UPA00261">
    <property type="reaction ID" value="UER00374"/>
</dbReference>
<dbReference type="PANTHER" id="PTHR42862:SF1">
    <property type="entry name" value="DELTA-1-PYRROLINE-5-CARBOXYLATE DEHYDROGENASE 2, ISOFORM A-RELATED"/>
    <property type="match status" value="1"/>
</dbReference>
<evidence type="ECO:0000256" key="7">
    <source>
        <dbReference type="ARBA" id="ARBA00032259"/>
    </source>
</evidence>
<evidence type="ECO:0000256" key="2">
    <source>
        <dbReference type="ARBA" id="ARBA00009986"/>
    </source>
</evidence>
<comment type="pathway">
    <text evidence="1">Amino-acid degradation; L-proline degradation into L-glutamate; L-glutamate from L-proline: step 2/2.</text>
</comment>
<evidence type="ECO:0000313" key="10">
    <source>
        <dbReference type="EMBL" id="SHI81403.1"/>
    </source>
</evidence>
<dbReference type="InterPro" id="IPR016163">
    <property type="entry name" value="Ald_DH_C"/>
</dbReference>
<dbReference type="STRING" id="1122184.SAMN02745176_01468"/>
<dbReference type="GO" id="GO:0003842">
    <property type="term" value="F:L-glutamate gamma-semialdehyde dehydrogenase activity"/>
    <property type="evidence" value="ECO:0007669"/>
    <property type="project" value="UniProtKB-EC"/>
</dbReference>
<evidence type="ECO:0000256" key="3">
    <source>
        <dbReference type="ARBA" id="ARBA00012884"/>
    </source>
</evidence>
<dbReference type="InterPro" id="IPR050485">
    <property type="entry name" value="Proline_metab_enzyme"/>
</dbReference>
<dbReference type="NCBIfam" id="TIGR01236">
    <property type="entry name" value="D1pyr5carbox1"/>
    <property type="match status" value="1"/>
</dbReference>
<dbReference type="FunFam" id="3.40.309.10:FF:000005">
    <property type="entry name" value="1-pyrroline-5-carboxylate dehydrogenase 1"/>
    <property type="match status" value="1"/>
</dbReference>
<dbReference type="InterPro" id="IPR016162">
    <property type="entry name" value="Ald_DH_N"/>
</dbReference>
<dbReference type="RefSeq" id="WP_073025572.1">
    <property type="nucleotide sequence ID" value="NZ_FQZS01000008.1"/>
</dbReference>
<dbReference type="Proteomes" id="UP000184442">
    <property type="component" value="Unassembled WGS sequence"/>
</dbReference>
<evidence type="ECO:0000256" key="8">
    <source>
        <dbReference type="ARBA" id="ARBA00048142"/>
    </source>
</evidence>
<dbReference type="CDD" id="cd07123">
    <property type="entry name" value="ALDH_F4-17_P5CDH"/>
    <property type="match status" value="1"/>
</dbReference>
<dbReference type="EMBL" id="FQZS01000008">
    <property type="protein sequence ID" value="SHI81403.1"/>
    <property type="molecule type" value="Genomic_DNA"/>
</dbReference>
<dbReference type="InterPro" id="IPR005931">
    <property type="entry name" value="P5CDH/ALDH4A1"/>
</dbReference>
<comment type="catalytic activity">
    <reaction evidence="8">
        <text>L-glutamate 5-semialdehyde + NAD(+) + H2O = L-glutamate + NADH + 2 H(+)</text>
        <dbReference type="Rhea" id="RHEA:30235"/>
        <dbReference type="ChEBI" id="CHEBI:15377"/>
        <dbReference type="ChEBI" id="CHEBI:15378"/>
        <dbReference type="ChEBI" id="CHEBI:29985"/>
        <dbReference type="ChEBI" id="CHEBI:57540"/>
        <dbReference type="ChEBI" id="CHEBI:57945"/>
        <dbReference type="ChEBI" id="CHEBI:58066"/>
        <dbReference type="EC" id="1.2.1.88"/>
    </reaction>
</comment>
<name>A0A1M6E7L9_9FIRM</name>
<dbReference type="FunFam" id="3.40.605.10:FF:000006">
    <property type="entry name" value="1-pyrroline-5-carboxylate dehydrogenase"/>
    <property type="match status" value="1"/>
</dbReference>
<dbReference type="PANTHER" id="PTHR42862">
    <property type="entry name" value="DELTA-1-PYRROLINE-5-CARBOXYLATE DEHYDROGENASE 1, ISOFORM A-RELATED"/>
    <property type="match status" value="1"/>
</dbReference>
<dbReference type="Gene3D" id="3.40.605.10">
    <property type="entry name" value="Aldehyde Dehydrogenase, Chain A, domain 1"/>
    <property type="match status" value="1"/>
</dbReference>
<keyword evidence="4" id="KW-0560">Oxidoreductase</keyword>
<dbReference type="Gene3D" id="3.40.309.10">
    <property type="entry name" value="Aldehyde Dehydrogenase, Chain A, domain 2"/>
    <property type="match status" value="1"/>
</dbReference>
<evidence type="ECO:0000256" key="5">
    <source>
        <dbReference type="ARBA" id="ARBA00023027"/>
    </source>
</evidence>
<dbReference type="SUPFAM" id="SSF53720">
    <property type="entry name" value="ALDH-like"/>
    <property type="match status" value="1"/>
</dbReference>
<dbReference type="GO" id="GO:0004657">
    <property type="term" value="F:proline dehydrogenase activity"/>
    <property type="evidence" value="ECO:0007669"/>
    <property type="project" value="UniProtKB-ARBA"/>
</dbReference>
<evidence type="ECO:0000256" key="4">
    <source>
        <dbReference type="ARBA" id="ARBA00023002"/>
    </source>
</evidence>
<evidence type="ECO:0000256" key="6">
    <source>
        <dbReference type="ARBA" id="ARBA00023062"/>
    </source>
</evidence>
<comment type="similarity">
    <text evidence="2">Belongs to the aldehyde dehydrogenase family.</text>
</comment>
<keyword evidence="11" id="KW-1185">Reference proteome</keyword>
<dbReference type="InterPro" id="IPR015590">
    <property type="entry name" value="Aldehyde_DH_dom"/>
</dbReference>
<protein>
    <recommendedName>
        <fullName evidence="7">L-glutamate gamma-semialdehyde dehydrogenase</fullName>
        <ecNumber evidence="3">1.2.1.88</ecNumber>
    </recommendedName>
    <alternativeName>
        <fullName evidence="7">L-glutamate gamma-semialdehyde dehydrogenase</fullName>
    </alternativeName>
</protein>
<dbReference type="AlphaFoldDB" id="A0A1M6E7L9"/>
<dbReference type="InterPro" id="IPR016160">
    <property type="entry name" value="Ald_DH_CS_CYS"/>
</dbReference>